<dbReference type="Proteomes" id="UP000217784">
    <property type="component" value="Unassembled WGS sequence"/>
</dbReference>
<dbReference type="AlphaFoldDB" id="A0A2A2H3K0"/>
<evidence type="ECO:0000313" key="1">
    <source>
        <dbReference type="EMBL" id="PAV03989.1"/>
    </source>
</evidence>
<keyword evidence="2" id="KW-1185">Reference proteome</keyword>
<organism evidence="1 2">
    <name type="scientific">Methanobacterium bryantii</name>
    <dbReference type="NCBI Taxonomy" id="2161"/>
    <lineage>
        <taxon>Archaea</taxon>
        <taxon>Methanobacteriati</taxon>
        <taxon>Methanobacteriota</taxon>
        <taxon>Methanomada group</taxon>
        <taxon>Methanobacteria</taxon>
        <taxon>Methanobacteriales</taxon>
        <taxon>Methanobacteriaceae</taxon>
        <taxon>Methanobacterium</taxon>
    </lineage>
</organism>
<evidence type="ECO:0000313" key="2">
    <source>
        <dbReference type="Proteomes" id="UP000217784"/>
    </source>
</evidence>
<dbReference type="OrthoDB" id="70871at2157"/>
<comment type="caution">
    <text evidence="1">The sequence shown here is derived from an EMBL/GenBank/DDBJ whole genome shotgun (WGS) entry which is preliminary data.</text>
</comment>
<proteinExistence type="predicted"/>
<name>A0A2A2H3K0_METBR</name>
<accession>A0A2A2H3K0</accession>
<sequence>MKNKIIPLVLVTFMMAIVAISGCIQSDVSGINGISSTISNHIKNGDSYYNTAVTNANKYSLDTASSNADSALSEFNSAKTSAQNALSYAQNSKDSVFTQYMQNLMVQIDARINATSELQQAVTYFKQKDSTNGNSHVTLANSYMDRSIQYQTANKNLVSQNPSKFK</sequence>
<evidence type="ECO:0008006" key="3">
    <source>
        <dbReference type="Google" id="ProtNLM"/>
    </source>
</evidence>
<dbReference type="EMBL" id="LMVM01000033">
    <property type="protein sequence ID" value="PAV03989.1"/>
    <property type="molecule type" value="Genomic_DNA"/>
</dbReference>
<dbReference type="RefSeq" id="WP_069583685.1">
    <property type="nucleotide sequence ID" value="NZ_LMVM01000033.1"/>
</dbReference>
<gene>
    <name evidence="1" type="ORF">ASJ80_02950</name>
</gene>
<reference evidence="1 2" key="1">
    <citation type="journal article" date="2017" name="BMC Genomics">
        <title>Genomic analysis of methanogenic archaea reveals a shift towards energy conservation.</title>
        <authorList>
            <person name="Gilmore S.P."/>
            <person name="Henske J.K."/>
            <person name="Sexton J.A."/>
            <person name="Solomon K.V."/>
            <person name="Seppala S."/>
            <person name="Yoo J.I."/>
            <person name="Huyett L.M."/>
            <person name="Pressman A."/>
            <person name="Cogan J.Z."/>
            <person name="Kivenson V."/>
            <person name="Peng X."/>
            <person name="Tan Y."/>
            <person name="Valentine D.L."/>
            <person name="O'Malley M.A."/>
        </authorList>
    </citation>
    <scope>NUCLEOTIDE SEQUENCE [LARGE SCALE GENOMIC DNA]</scope>
    <source>
        <strain evidence="1 2">M.o.H.</strain>
    </source>
</reference>
<dbReference type="PROSITE" id="PS51257">
    <property type="entry name" value="PROKAR_LIPOPROTEIN"/>
    <property type="match status" value="1"/>
</dbReference>
<protein>
    <recommendedName>
        <fullName evidence="3">Lipoprotein</fullName>
    </recommendedName>
</protein>